<proteinExistence type="predicted"/>
<dbReference type="Proteomes" id="UP001056610">
    <property type="component" value="Chromosome"/>
</dbReference>
<feature type="compositionally biased region" description="Low complexity" evidence="1">
    <location>
        <begin position="173"/>
        <end position="183"/>
    </location>
</feature>
<evidence type="ECO:0000256" key="1">
    <source>
        <dbReference type="SAM" id="MobiDB-lite"/>
    </source>
</evidence>
<feature type="compositionally biased region" description="Low complexity" evidence="1">
    <location>
        <begin position="190"/>
        <end position="202"/>
    </location>
</feature>
<reference evidence="2" key="1">
    <citation type="submission" date="2022-05" db="EMBL/GenBank/DDBJ databases">
        <title>A methanotrophic Mycobacterium dominates a cave microbial ecosystem.</title>
        <authorList>
            <person name="Van Spanning R.J.M."/>
            <person name="Guan Q."/>
            <person name="Melkonian C."/>
            <person name="Gallant J."/>
            <person name="Polerecky L."/>
            <person name="Flot J.-F."/>
            <person name="Brandt B.W."/>
            <person name="Braster M."/>
            <person name="Iturbe Espinoza P."/>
            <person name="Aerts J."/>
            <person name="Meima-Franke M."/>
            <person name="Piersma S.R."/>
            <person name="Bunduc C."/>
            <person name="Ummels R."/>
            <person name="Pain A."/>
            <person name="Fleming E.J."/>
            <person name="van der Wel N."/>
            <person name="Gherman V.D."/>
            <person name="Sarbu S.M."/>
            <person name="Bodelier P.L.E."/>
            <person name="Bitter W."/>
        </authorList>
    </citation>
    <scope>NUCLEOTIDE SEQUENCE</scope>
    <source>
        <strain evidence="2">Sulfur Cave</strain>
    </source>
</reference>
<gene>
    <name evidence="2" type="ORF">M5I08_05250</name>
</gene>
<accession>A0ABY4QNE0</accession>
<evidence type="ECO:0000313" key="3">
    <source>
        <dbReference type="Proteomes" id="UP001056610"/>
    </source>
</evidence>
<feature type="region of interest" description="Disordered" evidence="1">
    <location>
        <begin position="136"/>
        <end position="202"/>
    </location>
</feature>
<evidence type="ECO:0000313" key="2">
    <source>
        <dbReference type="EMBL" id="UQX11828.1"/>
    </source>
</evidence>
<organism evidence="2 3">
    <name type="scientific">Candidatus Mycobacterium methanotrophicum</name>
    <dbReference type="NCBI Taxonomy" id="2943498"/>
    <lineage>
        <taxon>Bacteria</taxon>
        <taxon>Bacillati</taxon>
        <taxon>Actinomycetota</taxon>
        <taxon>Actinomycetes</taxon>
        <taxon>Mycobacteriales</taxon>
        <taxon>Mycobacteriaceae</taxon>
        <taxon>Mycobacterium</taxon>
    </lineage>
</organism>
<keyword evidence="3" id="KW-1185">Reference proteome</keyword>
<protein>
    <recommendedName>
        <fullName evidence="4">DNA-binding domain-containing protein</fullName>
    </recommendedName>
</protein>
<evidence type="ECO:0008006" key="4">
    <source>
        <dbReference type="Google" id="ProtNLM"/>
    </source>
</evidence>
<dbReference type="EMBL" id="CP097320">
    <property type="protein sequence ID" value="UQX11828.1"/>
    <property type="molecule type" value="Genomic_DNA"/>
</dbReference>
<sequence>MIAASLRVCAETVRKWRRRWCAAPGAASLGGAKRCGRPPVFTAAQIAQVKAAARIPPADAGLACPETGPLRHHERNLRFDLIGHHRPLAVRGRAQTPAAAAIPRSRPGWRARCGSTTTTTVAARWLTWQPTTCTARMSSAAAKTPPASSRLPGSPPSSPTRSRCALRRMGPGSIRSRSTSLSFSEKRSRPTISPTLTPSSTA</sequence>
<feature type="compositionally biased region" description="Low complexity" evidence="1">
    <location>
        <begin position="138"/>
        <end position="152"/>
    </location>
</feature>
<name>A0ABY4QNE0_9MYCO</name>